<comment type="caution">
    <text evidence="1">The sequence shown here is derived from an EMBL/GenBank/DDBJ whole genome shotgun (WGS) entry which is preliminary data.</text>
</comment>
<name>A0A0F9HIE7_9ZZZZ</name>
<sequence>MKLESVDKILNISINFNDLLKTVSALQRIINHFDGDSDEMINDLQNLKDFHGQLDKILIDMRDY</sequence>
<dbReference type="EMBL" id="LAZR01014965">
    <property type="protein sequence ID" value="KKM15186.1"/>
    <property type="molecule type" value="Genomic_DNA"/>
</dbReference>
<dbReference type="AlphaFoldDB" id="A0A0F9HIE7"/>
<protein>
    <submittedName>
        <fullName evidence="1">Uncharacterized protein</fullName>
    </submittedName>
</protein>
<evidence type="ECO:0000313" key="1">
    <source>
        <dbReference type="EMBL" id="KKM15186.1"/>
    </source>
</evidence>
<gene>
    <name evidence="1" type="ORF">LCGC14_1698560</name>
</gene>
<proteinExistence type="predicted"/>
<reference evidence="1" key="1">
    <citation type="journal article" date="2015" name="Nature">
        <title>Complex archaea that bridge the gap between prokaryotes and eukaryotes.</title>
        <authorList>
            <person name="Spang A."/>
            <person name="Saw J.H."/>
            <person name="Jorgensen S.L."/>
            <person name="Zaremba-Niedzwiedzka K."/>
            <person name="Martijn J."/>
            <person name="Lind A.E."/>
            <person name="van Eijk R."/>
            <person name="Schleper C."/>
            <person name="Guy L."/>
            <person name="Ettema T.J."/>
        </authorList>
    </citation>
    <scope>NUCLEOTIDE SEQUENCE</scope>
</reference>
<accession>A0A0F9HIE7</accession>
<organism evidence="1">
    <name type="scientific">marine sediment metagenome</name>
    <dbReference type="NCBI Taxonomy" id="412755"/>
    <lineage>
        <taxon>unclassified sequences</taxon>
        <taxon>metagenomes</taxon>
        <taxon>ecological metagenomes</taxon>
    </lineage>
</organism>